<dbReference type="InterPro" id="IPR016181">
    <property type="entry name" value="Acyl_CoA_acyltransferase"/>
</dbReference>
<dbReference type="AlphaFoldDB" id="A0A380M8H4"/>
<proteinExistence type="predicted"/>
<reference evidence="1 2" key="1">
    <citation type="submission" date="2018-11" db="EMBL/GenBank/DDBJ databases">
        <title>Multidrug-resistant genes are associated with an 42-kb island TGI1 carrying a complex class 1 integron in a Trueperella pyogenes.</title>
        <authorList>
            <person name="Dong W."/>
        </authorList>
    </citation>
    <scope>NUCLEOTIDE SEQUENCE [LARGE SCALE GENOMIC DNA]</scope>
    <source>
        <strain evidence="1 2">TP4</strain>
    </source>
</reference>
<dbReference type="EMBL" id="CP033905">
    <property type="protein sequence ID" value="AZR06243.1"/>
    <property type="molecule type" value="Genomic_DNA"/>
</dbReference>
<gene>
    <name evidence="1" type="ORF">EBQ10_02325</name>
</gene>
<evidence type="ECO:0000313" key="1">
    <source>
        <dbReference type="EMBL" id="AZR06243.1"/>
    </source>
</evidence>
<dbReference type="SUPFAM" id="SSF55729">
    <property type="entry name" value="Acyl-CoA N-acyltransferases (Nat)"/>
    <property type="match status" value="1"/>
</dbReference>
<sequence>MPLWEFIGWAGSVLVIVSLMVPSVRRFRVLNLLGSFIATVYNIYFGIWPYAAMNGVIVAIDAYWLWRLTREVNTERGYAVVETDPNGALVSRFVERHEESISKAFPEFSPEQLADARAFFIMHDDEVVGLFGIRPEESTGHIVIDFVTERFRDFTPGTFLYNNEQIFTELDVTALALPMRAATDPVYFAKQGFVDQGEMLVRTV</sequence>
<protein>
    <submittedName>
        <fullName evidence="1">Uncharacterized protein</fullName>
    </submittedName>
</protein>
<dbReference type="Proteomes" id="UP000275951">
    <property type="component" value="Chromosome"/>
</dbReference>
<organism evidence="1 2">
    <name type="scientific">Trueperella pyogenes</name>
    <dbReference type="NCBI Taxonomy" id="1661"/>
    <lineage>
        <taxon>Bacteria</taxon>
        <taxon>Bacillati</taxon>
        <taxon>Actinomycetota</taxon>
        <taxon>Actinomycetes</taxon>
        <taxon>Actinomycetales</taxon>
        <taxon>Actinomycetaceae</taxon>
        <taxon>Trueperella</taxon>
    </lineage>
</organism>
<name>A0A380M8H4_9ACTO</name>
<evidence type="ECO:0000313" key="2">
    <source>
        <dbReference type="Proteomes" id="UP000275951"/>
    </source>
</evidence>
<accession>A0A380M8H4</accession>